<organism evidence="2 3">
    <name type="scientific">Methylobacterium terrae</name>
    <dbReference type="NCBI Taxonomy" id="2202827"/>
    <lineage>
        <taxon>Bacteria</taxon>
        <taxon>Pseudomonadati</taxon>
        <taxon>Pseudomonadota</taxon>
        <taxon>Alphaproteobacteria</taxon>
        <taxon>Hyphomicrobiales</taxon>
        <taxon>Methylobacteriaceae</taxon>
        <taxon>Methylobacterium</taxon>
    </lineage>
</organism>
<dbReference type="GO" id="GO:0008757">
    <property type="term" value="F:S-adenosylmethionine-dependent methyltransferase activity"/>
    <property type="evidence" value="ECO:0007669"/>
    <property type="project" value="InterPro"/>
</dbReference>
<dbReference type="InterPro" id="IPR029063">
    <property type="entry name" value="SAM-dependent_MTases_sf"/>
</dbReference>
<evidence type="ECO:0000259" key="1">
    <source>
        <dbReference type="Pfam" id="PF08241"/>
    </source>
</evidence>
<gene>
    <name evidence="2" type="ORF">DK419_27505</name>
</gene>
<dbReference type="KEGG" id="mtea:DK419_27505"/>
<dbReference type="Gene3D" id="3.40.50.150">
    <property type="entry name" value="Vaccinia Virus protein VP39"/>
    <property type="match status" value="1"/>
</dbReference>
<evidence type="ECO:0000313" key="2">
    <source>
        <dbReference type="EMBL" id="AWN49622.1"/>
    </source>
</evidence>
<keyword evidence="2" id="KW-0489">Methyltransferase</keyword>
<dbReference type="Pfam" id="PF08241">
    <property type="entry name" value="Methyltransf_11"/>
    <property type="match status" value="1"/>
</dbReference>
<sequence>MVPSLDMVEPATAATFREADYLAANPDIHLAVREGRLASGRAHFDRHGLRQGRRQSRLPEGLERMRAEKLARLAPLMRDDLPHRRIGEKYDYLSEELRALAGAEDSPNVSQNAYDGHVQELIASNPDGLILDCGAGRRDRYYANVVNLEIADYDTTDVLGVGEVLPFRDASFDGVISIAVLEHVRDPFTCAREIARVLKPGGRLVCAVPFLQPLHGYPHHYYNMTGEGLRNLFAGHLAVDHQYVPASLLPIWSLTWMIQSWAAGLPPDVRKRFLSRRLSDFTADPLSLLKEPYVTELSDAKNLELASGTYLFAHKE</sequence>
<dbReference type="InterPro" id="IPR013216">
    <property type="entry name" value="Methyltransf_11"/>
</dbReference>
<dbReference type="CDD" id="cd02440">
    <property type="entry name" value="AdoMet_MTases"/>
    <property type="match status" value="1"/>
</dbReference>
<dbReference type="EMBL" id="CP029553">
    <property type="protein sequence ID" value="AWN49622.1"/>
    <property type="molecule type" value="Genomic_DNA"/>
</dbReference>
<proteinExistence type="predicted"/>
<dbReference type="OrthoDB" id="163232at2"/>
<dbReference type="Proteomes" id="UP000245444">
    <property type="component" value="Chromosome"/>
</dbReference>
<dbReference type="SUPFAM" id="SSF53335">
    <property type="entry name" value="S-adenosyl-L-methionine-dependent methyltransferases"/>
    <property type="match status" value="1"/>
</dbReference>
<dbReference type="GO" id="GO:0032259">
    <property type="term" value="P:methylation"/>
    <property type="evidence" value="ECO:0007669"/>
    <property type="project" value="UniProtKB-KW"/>
</dbReference>
<protein>
    <submittedName>
        <fullName evidence="2">Class I SAM-dependent methyltransferase</fullName>
    </submittedName>
</protein>
<dbReference type="RefSeq" id="WP_109961887.1">
    <property type="nucleotide sequence ID" value="NZ_CP029553.1"/>
</dbReference>
<reference evidence="2 3" key="1">
    <citation type="submission" date="2018-05" db="EMBL/GenBank/DDBJ databases">
        <title>Complete Genome Sequence of Methylobacterium sp. 17Sr1-28.</title>
        <authorList>
            <person name="Srinivasan S."/>
        </authorList>
    </citation>
    <scope>NUCLEOTIDE SEQUENCE [LARGE SCALE GENOMIC DNA]</scope>
    <source>
        <strain evidence="2 3">17Sr1-28</strain>
    </source>
</reference>
<keyword evidence="2" id="KW-0808">Transferase</keyword>
<accession>A0A2U8WWI5</accession>
<name>A0A2U8WWI5_9HYPH</name>
<feature type="domain" description="Methyltransferase type 11" evidence="1">
    <location>
        <begin position="158"/>
        <end position="206"/>
    </location>
</feature>
<evidence type="ECO:0000313" key="3">
    <source>
        <dbReference type="Proteomes" id="UP000245444"/>
    </source>
</evidence>
<keyword evidence="3" id="KW-1185">Reference proteome</keyword>
<dbReference type="AlphaFoldDB" id="A0A2U8WWI5"/>